<evidence type="ECO:0000256" key="7">
    <source>
        <dbReference type="ARBA" id="ARBA00023242"/>
    </source>
</evidence>
<comment type="caution">
    <text evidence="10">The sequence shown here is derived from an EMBL/GenBank/DDBJ whole genome shotgun (WGS) entry which is preliminary data.</text>
</comment>
<dbReference type="Pfam" id="PF01912">
    <property type="entry name" value="eIF-6"/>
    <property type="match status" value="1"/>
</dbReference>
<reference evidence="10 11" key="1">
    <citation type="journal article" date="2018" name="Proc. Natl. Acad. Sci. U.S.A.">
        <title>Draft genome sequence of Camellia sinensis var. sinensis provides insights into the evolution of the tea genome and tea quality.</title>
        <authorList>
            <person name="Wei C."/>
            <person name="Yang H."/>
            <person name="Wang S."/>
            <person name="Zhao J."/>
            <person name="Liu C."/>
            <person name="Gao L."/>
            <person name="Xia E."/>
            <person name="Lu Y."/>
            <person name="Tai Y."/>
            <person name="She G."/>
            <person name="Sun J."/>
            <person name="Cao H."/>
            <person name="Tong W."/>
            <person name="Gao Q."/>
            <person name="Li Y."/>
            <person name="Deng W."/>
            <person name="Jiang X."/>
            <person name="Wang W."/>
            <person name="Chen Q."/>
            <person name="Zhang S."/>
            <person name="Li H."/>
            <person name="Wu J."/>
            <person name="Wang P."/>
            <person name="Li P."/>
            <person name="Shi C."/>
            <person name="Zheng F."/>
            <person name="Jian J."/>
            <person name="Huang B."/>
            <person name="Shan D."/>
            <person name="Shi M."/>
            <person name="Fang C."/>
            <person name="Yue Y."/>
            <person name="Li F."/>
            <person name="Li D."/>
            <person name="Wei S."/>
            <person name="Han B."/>
            <person name="Jiang C."/>
            <person name="Yin Y."/>
            <person name="Xia T."/>
            <person name="Zhang Z."/>
            <person name="Bennetzen J.L."/>
            <person name="Zhao S."/>
            <person name="Wan X."/>
        </authorList>
    </citation>
    <scope>NUCLEOTIDE SEQUENCE [LARGE SCALE GENOMIC DNA]</scope>
    <source>
        <strain evidence="11">cv. Shuchazao</strain>
        <tissue evidence="10">Leaf</tissue>
    </source>
</reference>
<dbReference type="InterPro" id="IPR023299">
    <property type="entry name" value="ATPase_P-typ_cyto_dom_N"/>
</dbReference>
<dbReference type="GO" id="GO:0042256">
    <property type="term" value="P:cytosolic ribosome assembly"/>
    <property type="evidence" value="ECO:0007669"/>
    <property type="project" value="InterPro"/>
</dbReference>
<feature type="region of interest" description="Disordered" evidence="8">
    <location>
        <begin position="603"/>
        <end position="650"/>
    </location>
</feature>
<accession>A0A4S4EXC6</accession>
<evidence type="ECO:0000256" key="1">
    <source>
        <dbReference type="ARBA" id="ARBA00004123"/>
    </source>
</evidence>
<dbReference type="Proteomes" id="UP000306102">
    <property type="component" value="Unassembled WGS sequence"/>
</dbReference>
<dbReference type="SUPFAM" id="SSF55909">
    <property type="entry name" value="Pentein"/>
    <property type="match status" value="1"/>
</dbReference>
<dbReference type="Gene3D" id="3.40.1110.10">
    <property type="entry name" value="Calcium-transporting ATPase, cytoplasmic domain N"/>
    <property type="match status" value="1"/>
</dbReference>
<evidence type="ECO:0000259" key="9">
    <source>
        <dbReference type="PROSITE" id="PS50811"/>
    </source>
</evidence>
<dbReference type="FunFam" id="3.40.1110.10:FF:000191">
    <property type="entry name" value="Membrane H(+)-ATPase1"/>
    <property type="match status" value="1"/>
</dbReference>
<protein>
    <recommendedName>
        <fullName evidence="9">WRKY domain-containing protein</fullName>
    </recommendedName>
</protein>
<dbReference type="PANTHER" id="PTHR10784">
    <property type="entry name" value="TRANSLATION INITIATION FACTOR 6"/>
    <property type="match status" value="1"/>
</dbReference>
<comment type="subcellular location">
    <subcellularLocation>
        <location evidence="1">Nucleus</location>
    </subcellularLocation>
</comment>
<dbReference type="GO" id="GO:0005634">
    <property type="term" value="C:nucleus"/>
    <property type="evidence" value="ECO:0007669"/>
    <property type="project" value="UniProtKB-SubCell"/>
</dbReference>
<keyword evidence="2" id="KW-0396">Initiation factor</keyword>
<dbReference type="GO" id="GO:0003700">
    <property type="term" value="F:DNA-binding transcription factor activity"/>
    <property type="evidence" value="ECO:0007669"/>
    <property type="project" value="InterPro"/>
</dbReference>
<dbReference type="SUPFAM" id="SSF118290">
    <property type="entry name" value="WRKY DNA-binding domain"/>
    <property type="match status" value="1"/>
</dbReference>
<dbReference type="Pfam" id="PF09133">
    <property type="entry name" value="SANTA"/>
    <property type="match status" value="1"/>
</dbReference>
<dbReference type="Gene3D" id="3.75.10.10">
    <property type="entry name" value="L-arginine/glycine Amidinotransferase, Chain A"/>
    <property type="match status" value="1"/>
</dbReference>
<dbReference type="GO" id="GO:0000166">
    <property type="term" value="F:nucleotide binding"/>
    <property type="evidence" value="ECO:0007669"/>
    <property type="project" value="InterPro"/>
</dbReference>
<feature type="domain" description="WRKY" evidence="9">
    <location>
        <begin position="400"/>
        <end position="466"/>
    </location>
</feature>
<evidence type="ECO:0000256" key="8">
    <source>
        <dbReference type="SAM" id="MobiDB-lite"/>
    </source>
</evidence>
<dbReference type="SUPFAM" id="SSF56784">
    <property type="entry name" value="HAD-like"/>
    <property type="match status" value="1"/>
</dbReference>
<dbReference type="SUPFAM" id="SSF81660">
    <property type="entry name" value="Metal cation-transporting ATPase, ATP-binding domain N"/>
    <property type="match status" value="1"/>
</dbReference>
<organism evidence="10 11">
    <name type="scientific">Camellia sinensis var. sinensis</name>
    <name type="common">China tea</name>
    <dbReference type="NCBI Taxonomy" id="542762"/>
    <lineage>
        <taxon>Eukaryota</taxon>
        <taxon>Viridiplantae</taxon>
        <taxon>Streptophyta</taxon>
        <taxon>Embryophyta</taxon>
        <taxon>Tracheophyta</taxon>
        <taxon>Spermatophyta</taxon>
        <taxon>Magnoliopsida</taxon>
        <taxon>eudicotyledons</taxon>
        <taxon>Gunneridae</taxon>
        <taxon>Pentapetalae</taxon>
        <taxon>asterids</taxon>
        <taxon>Ericales</taxon>
        <taxon>Theaceae</taxon>
        <taxon>Camellia</taxon>
    </lineage>
</organism>
<dbReference type="PRINTS" id="PR00119">
    <property type="entry name" value="CATATPASE"/>
</dbReference>
<keyword evidence="7" id="KW-0539">Nucleus</keyword>
<dbReference type="AlphaFoldDB" id="A0A4S4EXC6"/>
<keyword evidence="11" id="KW-1185">Reference proteome</keyword>
<evidence type="ECO:0000313" key="11">
    <source>
        <dbReference type="Proteomes" id="UP000306102"/>
    </source>
</evidence>
<feature type="region of interest" description="Disordered" evidence="8">
    <location>
        <begin position="735"/>
        <end position="783"/>
    </location>
</feature>
<dbReference type="InterPro" id="IPR003657">
    <property type="entry name" value="WRKY_dom"/>
</dbReference>
<dbReference type="PROSITE" id="PS50811">
    <property type="entry name" value="WRKY"/>
    <property type="match status" value="1"/>
</dbReference>
<dbReference type="Gene3D" id="2.20.25.80">
    <property type="entry name" value="WRKY domain"/>
    <property type="match status" value="1"/>
</dbReference>
<evidence type="ECO:0000256" key="4">
    <source>
        <dbReference type="ARBA" id="ARBA00023015"/>
    </source>
</evidence>
<evidence type="ECO:0000256" key="5">
    <source>
        <dbReference type="ARBA" id="ARBA00023125"/>
    </source>
</evidence>
<dbReference type="InterPro" id="IPR015216">
    <property type="entry name" value="SANTA"/>
</dbReference>
<name>A0A4S4EXC6_CAMSN</name>
<dbReference type="GO" id="GO:0043565">
    <property type="term" value="F:sequence-specific DNA binding"/>
    <property type="evidence" value="ECO:0007669"/>
    <property type="project" value="InterPro"/>
</dbReference>
<keyword evidence="6" id="KW-0804">Transcription</keyword>
<feature type="compositionally biased region" description="Low complexity" evidence="8">
    <location>
        <begin position="747"/>
        <end position="765"/>
    </location>
</feature>
<keyword evidence="4" id="KW-0805">Transcription regulation</keyword>
<dbReference type="SMART" id="SM00654">
    <property type="entry name" value="eIF6"/>
    <property type="match status" value="1"/>
</dbReference>
<dbReference type="EMBL" id="SDRB02001423">
    <property type="protein sequence ID" value="THG21362.1"/>
    <property type="molecule type" value="Genomic_DNA"/>
</dbReference>
<gene>
    <name evidence="10" type="ORF">TEA_027618</name>
</gene>
<dbReference type="InterPro" id="IPR036412">
    <property type="entry name" value="HAD-like_sf"/>
</dbReference>
<dbReference type="InterPro" id="IPR002769">
    <property type="entry name" value="eIF6"/>
</dbReference>
<dbReference type="GO" id="GO:0003743">
    <property type="term" value="F:translation initiation factor activity"/>
    <property type="evidence" value="ECO:0007669"/>
    <property type="project" value="UniProtKB-KW"/>
</dbReference>
<dbReference type="SMART" id="SM00774">
    <property type="entry name" value="WRKY"/>
    <property type="match status" value="1"/>
</dbReference>
<proteinExistence type="predicted"/>
<dbReference type="GO" id="GO:0043022">
    <property type="term" value="F:ribosome binding"/>
    <property type="evidence" value="ECO:0007669"/>
    <property type="project" value="InterPro"/>
</dbReference>
<dbReference type="STRING" id="542762.A0A4S4EXC6"/>
<feature type="compositionally biased region" description="Basic and acidic residues" evidence="8">
    <location>
        <begin position="634"/>
        <end position="650"/>
    </location>
</feature>
<evidence type="ECO:0000313" key="10">
    <source>
        <dbReference type="EMBL" id="THG21362.1"/>
    </source>
</evidence>
<sequence length="810" mass="88599">MLILIGNAGFHGSPSLVSPLIVNSEKMKEIAKLKAKEEKRILESEVSYKNALFELIHRLIVVATVNIVGASSSWTFLELCLELKQRVKFSGALSVAKTSLSLSHSDEEDGGDNSTKKLRLSKDESTVQSDFEDSDRYQSAVQSVFEDSDQFRDSGRFRCSVATVICTEEVASSTILALCNCKEDVRKKVHSVIEKFAEHGLRSLAVARQEVPEKTKDSPGAPWQFVGLLPLFDPPRHDGADTIKRALNLGVNVKMITGDQLAIGKETGRRLGMGTNMYPSSALLGQDKDASVVALPETEEMIANVLGVEVFRQTIAGNILVGSYCAFSNKGGLVHPYTSIEDLDELSTLLQVPLVAGTVNRGSEVIAAGLTVNDCTAFCGSNTTATELSVIESVFKLRDGDLGISGDGYRWRKYGQKMVKGNPHPRRQTIRAFYSVAIAKRHDTVTLETADGITITITSFINRSITLENGFPAEVCNHFLFGFPCYWEEYAGRCFVEESINRSIPSRISSFDGFDMSSDDGTDSLPISLSDLPVTRVRDLLMSSVGDSGNCVLAKSLLNDILRKYGSNDFKHDGPAVQSNMQSNCPGMTMDSVLGGTPCNSNRTMGKQKREDNNGSNPLMTGDSVCDGTPKNQNKTEVDPKVKEDDKGIEESENVIPDCEMGLDVNSSRRVTTRSMARLNNSSNKRKRNLSLNTRVTCRLTEPFSASETSGDQCGQVVNRGNASRESCPTILLSDAEIEAKETPDNSTSRRPSSLKSSSDLFSTTEASKNQCGVIPRRNGSNLTRNEMELKQITDKSAVRRSNRLRNINK</sequence>
<keyword evidence="5" id="KW-0238">DNA-binding</keyword>
<evidence type="ECO:0000256" key="2">
    <source>
        <dbReference type="ARBA" id="ARBA00022540"/>
    </source>
</evidence>
<keyword evidence="3" id="KW-0648">Protein biosynthesis</keyword>
<evidence type="ECO:0000256" key="3">
    <source>
        <dbReference type="ARBA" id="ARBA00022917"/>
    </source>
</evidence>
<dbReference type="InterPro" id="IPR036576">
    <property type="entry name" value="WRKY_dom_sf"/>
</dbReference>
<evidence type="ECO:0000256" key="6">
    <source>
        <dbReference type="ARBA" id="ARBA00023163"/>
    </source>
</evidence>